<feature type="region of interest" description="Disordered" evidence="1">
    <location>
        <begin position="162"/>
        <end position="222"/>
    </location>
</feature>
<keyword evidence="3" id="KW-1185">Reference proteome</keyword>
<comment type="caution">
    <text evidence="2">The sequence shown here is derived from an EMBL/GenBank/DDBJ whole genome shotgun (WGS) entry which is preliminary data.</text>
</comment>
<dbReference type="EMBL" id="JAECZO010000006">
    <property type="protein sequence ID" value="KAK7200573.1"/>
    <property type="molecule type" value="Genomic_DNA"/>
</dbReference>
<feature type="region of interest" description="Disordered" evidence="1">
    <location>
        <begin position="844"/>
        <end position="863"/>
    </location>
</feature>
<evidence type="ECO:0008006" key="4">
    <source>
        <dbReference type="Google" id="ProtNLM"/>
    </source>
</evidence>
<protein>
    <recommendedName>
        <fullName evidence="4">RING-type domain-containing protein</fullName>
    </recommendedName>
</protein>
<gene>
    <name evidence="2" type="ORF">NESM_000113200</name>
</gene>
<name>A0AAW0F2D7_9TRYP</name>
<sequence length="2043" mass="217159">MSSANPGGGRPRRLHNDGGVTASASPTHLLHSAAKGSPTREQEEKYIVEDALRRMPQLDAFPLSPTAGRVSSPTDGAAVAFLSAPSSPVHPLSRRDSSYTLAADDEALLLQELMNITAGAAPFISSAAQEEARADAAAASASPGARSSSDSARVPVAADDLTVRAESAPQPPTTTTAAAAATPSPSVAGGPGGSAAPVGRRHRATPPPPPPPLPPSVRSKSVVLKEEQDILDAILAAVDGQQSSISGDMMGERSGNRAGGGAADRAAAYAAGVPGACVSDDEGDDDVDDVERVLEEARLVASSTVLCETQRDELVLHLHEHVSLRHRLAELRRTVGAPSCVALAECCDRGAASSTRGTATPPATGSSPSSISCAMGTSLGAVVLFNSRWSVLGLCGSVESSVVSARGAVVSLSLCTAATAHDGGGVGEEATAAAGHAKGTFVLWSLRTLSALRVISDEGHVPLLRVAHLHRDPSRVLVLESSGAVRLFQFWRVMSRQMLRSTTVTPASAAAPVCDVDTMPCPSSFYMQNLAVVREHLPRPSSAAEGDAGEDGTPWLYAPPQLPPAAAATAGVSPTTWPILAGKHLVATVSTDAVVVYVVEAGLQGAVTAVARHTHPPTSSLSNELVRFVVLEVETATPRVLLCVSWNTELEVLLLHLRIPEPGRGKTAPDVSVDGLERLALLRLSSPLVQMVPLAGSGVLVCDANHDAQLMDATVAVMVERHHFESLDYVDFSSRLSGVKYHGTAASNHATAILLSKSGAYGISLRSWRERLSSLVARRKFTEALDLAKNFAEEVALAAVGLSSNAASRRRELHHVMERILVAYVDTELAALLLATPNTSATARGAVPQQLSRPTDARHRQHHRAGESLLEGLRYIVSYCAAVDGLDLLYGPVVRALQQRGLLPHLLYVLQQCMRRGVVTYMPEPLVERFVDLFLDAPRRRAVEAELGVRAENQDGGDAEASRQGGHGAGDAAAASPVCASGVDAELALMCLEEAFPTLLRLAQERGLVRLAVTVMSLRQQRYVDALAYALEAEEKADGEGTADGDVELRARRSSTSDAAPTASVAVDLVECTLKDASLLPGVDLPTGELRRAKTAILEYLLQEVATPGAAREMDDYNLLRLLRRRPEHAVRVLLFALSDEGPCSPWGIAGEGLSRTAFVSSVYFILSGGTRTHPRHAVVADRAGAPNAAQPGRLDLFRVDDDTLGRLPGLRLLKAAELAQRSFPPYLAIHTFLAGAAIFGDLFDADDGDYTGGGASTQPPARFDVWIDLVIQDTLFTFQRAETLEERLLLQDHLLRVLGTDTAPMERVAVYQPDFARLRMARCVAALWCREQRYTEAIACYTDPVQNRVDARLQHDVFPMLRLEMQRLQDERTRAMNRAQQELSRSPRLTGAEPGEEDDGGDGASGAGWSAAASDGTASLLSREPSKTLVPAATAAATTTAAVALVEAAIKALQRAVMGHVEVLVRIDATALAQFIFDYLPSNHREVMRLLRGSSAAFLDYLDELMAHGDSSVASDMNLQNTYIELLCAHAPRRVHAHLLERGARVTYDVQLALRAVRKHHIADASVYLLEKTMMIDEAVSVMLRAVRELLATLREEVLTHLVVGAEAPSPVVDVAAFGGAQELSRFVAVGEELCAKYQADRVAGGASQRTEYWFRLLDVFMVPRRLLCEAVAQDDRLRRDAASGSVARRRLSREDSSSQSSSSISSDPTGMGSELDLAAHASASVLPLHLPPLAAPLADARRRRVEALVSVYTHYTSTVLRAMMRSLDLAVVVDKVVQDNKDDTFRAFKPVILDMMTALRFDLEANRLCAVVTEDDVTLLGRELHQRLTTGVVPQSDCCAFCHAHLSEPPPASSSSSHGIAGAAVGDGRHTSLTSLTVSVYTCGHAFHTVCAVSATGPRPGCWACAQRRFAAEKLGDHASGADVVLVAAAEPTLDVARMQRRMRQTKMRMDHAEDLYPLLKSFLAYDTAPSAARSSGAQGAPAAVVGASGARWVLAPPPPVPVEVGDVAVSAAGAASAAEDTALSVETLTDAEILELFGGL</sequence>
<organism evidence="2 3">
    <name type="scientific">Novymonas esmeraldas</name>
    <dbReference type="NCBI Taxonomy" id="1808958"/>
    <lineage>
        <taxon>Eukaryota</taxon>
        <taxon>Discoba</taxon>
        <taxon>Euglenozoa</taxon>
        <taxon>Kinetoplastea</taxon>
        <taxon>Metakinetoplastina</taxon>
        <taxon>Trypanosomatida</taxon>
        <taxon>Trypanosomatidae</taxon>
        <taxon>Novymonas</taxon>
    </lineage>
</organism>
<accession>A0AAW0F2D7</accession>
<dbReference type="GO" id="GO:0034058">
    <property type="term" value="P:endosomal vesicle fusion"/>
    <property type="evidence" value="ECO:0007669"/>
    <property type="project" value="TreeGrafter"/>
</dbReference>
<dbReference type="GO" id="GO:0006623">
    <property type="term" value="P:protein targeting to vacuole"/>
    <property type="evidence" value="ECO:0007669"/>
    <property type="project" value="InterPro"/>
</dbReference>
<evidence type="ECO:0000313" key="2">
    <source>
        <dbReference type="EMBL" id="KAK7200573.1"/>
    </source>
</evidence>
<feature type="compositionally biased region" description="Low complexity" evidence="1">
    <location>
        <begin position="1699"/>
        <end position="1708"/>
    </location>
</feature>
<proteinExistence type="predicted"/>
<feature type="region of interest" description="Disordered" evidence="1">
    <location>
        <begin position="1685"/>
        <end position="1713"/>
    </location>
</feature>
<evidence type="ECO:0000256" key="1">
    <source>
        <dbReference type="SAM" id="MobiDB-lite"/>
    </source>
</evidence>
<reference evidence="2 3" key="1">
    <citation type="journal article" date="2021" name="MBio">
        <title>A New Model Trypanosomatid, Novymonas esmeraldas: Genomic Perception of Its 'Candidatus Pandoraea novymonadis' Endosymbiont.</title>
        <authorList>
            <person name="Zakharova A."/>
            <person name="Saura A."/>
            <person name="Butenko A."/>
            <person name="Podesvova L."/>
            <person name="Warmusova S."/>
            <person name="Kostygov A.Y."/>
            <person name="Nenarokova A."/>
            <person name="Lukes J."/>
            <person name="Opperdoes F.R."/>
            <person name="Yurchenko V."/>
        </authorList>
    </citation>
    <scope>NUCLEOTIDE SEQUENCE [LARGE SCALE GENOMIC DNA]</scope>
    <source>
        <strain evidence="2 3">E262AT.01</strain>
    </source>
</reference>
<feature type="region of interest" description="Disordered" evidence="1">
    <location>
        <begin position="1"/>
        <end position="43"/>
    </location>
</feature>
<feature type="compositionally biased region" description="Low complexity" evidence="1">
    <location>
        <begin position="135"/>
        <end position="152"/>
    </location>
</feature>
<dbReference type="PANTHER" id="PTHR12616">
    <property type="entry name" value="VACUOLAR PROTEIN SORTING VPS41"/>
    <property type="match status" value="1"/>
</dbReference>
<feature type="compositionally biased region" description="Pro residues" evidence="1">
    <location>
        <begin position="205"/>
        <end position="215"/>
    </location>
</feature>
<dbReference type="InterPro" id="IPR045111">
    <property type="entry name" value="Vps41/Vps8"/>
</dbReference>
<feature type="region of interest" description="Disordered" evidence="1">
    <location>
        <begin position="949"/>
        <end position="969"/>
    </location>
</feature>
<feature type="region of interest" description="Disordered" evidence="1">
    <location>
        <begin position="135"/>
        <end position="154"/>
    </location>
</feature>
<feature type="region of interest" description="Disordered" evidence="1">
    <location>
        <begin position="1373"/>
        <end position="1412"/>
    </location>
</feature>
<evidence type="ECO:0000313" key="3">
    <source>
        <dbReference type="Proteomes" id="UP001430356"/>
    </source>
</evidence>
<dbReference type="Proteomes" id="UP001430356">
    <property type="component" value="Unassembled WGS sequence"/>
</dbReference>
<dbReference type="PANTHER" id="PTHR12616:SF8">
    <property type="entry name" value="VACUOLAR PROTEIN SORTING-ASSOCIATED PROTEIN 8 HOMOLOG"/>
    <property type="match status" value="1"/>
</dbReference>
<feature type="compositionally biased region" description="Low complexity" evidence="1">
    <location>
        <begin position="173"/>
        <end position="198"/>
    </location>
</feature>
<dbReference type="GO" id="GO:0030897">
    <property type="term" value="C:HOPS complex"/>
    <property type="evidence" value="ECO:0007669"/>
    <property type="project" value="TreeGrafter"/>
</dbReference>
<dbReference type="GO" id="GO:0005770">
    <property type="term" value="C:late endosome"/>
    <property type="evidence" value="ECO:0007669"/>
    <property type="project" value="TreeGrafter"/>
</dbReference>